<evidence type="ECO:0000313" key="3">
    <source>
        <dbReference type="Proteomes" id="UP001301924"/>
    </source>
</evidence>
<gene>
    <name evidence="2" type="ORF">Ql52_gp037</name>
</gene>
<dbReference type="EMBL" id="OR260090">
    <property type="protein sequence ID" value="WNV48173.1"/>
    <property type="molecule type" value="Genomic_DNA"/>
</dbReference>
<keyword evidence="1" id="KW-0175">Coiled coil</keyword>
<keyword evidence="3" id="KW-1185">Reference proteome</keyword>
<protein>
    <submittedName>
        <fullName evidence="2">Uncharacterized protein</fullName>
    </submittedName>
</protein>
<organism evidence="2 3">
    <name type="scientific">Caulobacter phage Quill_5.2</name>
    <dbReference type="NCBI Taxonomy" id="3075108"/>
    <lineage>
        <taxon>Viruses</taxon>
        <taxon>Duplodnaviria</taxon>
        <taxon>Heunggongvirae</taxon>
        <taxon>Uroviricota</taxon>
        <taxon>Caudoviricetes</taxon>
        <taxon>Autographivirales</taxon>
        <taxon>Autonotataviridae</taxon>
        <taxon>Lullwatervirus</taxon>
        <taxon>Lullwatervirus quill52</taxon>
    </lineage>
</organism>
<sequence length="410" mass="43942">MGSVINAGAIHTVAQANIDAARIRQKASNDRAISDTQSQIKVQAANNAASELITGAQKTIQTASNLAATNVSNAYKVLRDTNNAGAKALAGYQTTLQEQSNRYALQLADKQGEVQKSYNEGMRTVAAAQRDLRDAKNEAAGARSALALWSQSLGNQRKLEVAGDKINSLTENILRQADDATFGSIKNRVRTAEMLGASTAMAAWAGVGGSTIEQFNSAMELGDQLQQERADRAVETMKYQGAQQKGATIRDTIASLGYETFFADMDHNDYTAPQDFTAIIPQQSFQVFTPNIDYNTYDANLDYTAYVANKDFTVYAPNLDFTQYVDHKKMSGLQRWLTLTTATAATAFAGPQAGMAVLSASDAIQSARNGDYAASNAAWGSTIKSAFGAAQQYNAVGGSFYNNAGAYLKI</sequence>
<feature type="coiled-coil region" evidence="1">
    <location>
        <begin position="118"/>
        <end position="145"/>
    </location>
</feature>
<proteinExistence type="predicted"/>
<accession>A0AA96Q4E6</accession>
<name>A0AA96Q4E6_9CAUD</name>
<evidence type="ECO:0000313" key="2">
    <source>
        <dbReference type="EMBL" id="WNV48173.1"/>
    </source>
</evidence>
<reference evidence="3" key="1">
    <citation type="journal article" date="2024" name="Viruses">
        <title>New Genera and Species of Caulobacter and Brevundimonas Bacteriophages Provide Insights into Phage Genome Evolution.</title>
        <authorList>
            <person name="Ely B."/>
            <person name="Hils M."/>
            <person name="Clarke A."/>
            <person name="Albert M."/>
            <person name="Holness N."/>
            <person name="Lenski J."/>
            <person name="Mohammadi T."/>
        </authorList>
    </citation>
    <scope>NUCLEOTIDE SEQUENCE [LARGE SCALE GENOMIC DNA]</scope>
</reference>
<evidence type="ECO:0000256" key="1">
    <source>
        <dbReference type="SAM" id="Coils"/>
    </source>
</evidence>
<dbReference type="Proteomes" id="UP001301924">
    <property type="component" value="Segment"/>
</dbReference>